<accession>A0A8H4V6C0</accession>
<evidence type="ECO:0000313" key="1">
    <source>
        <dbReference type="EMBL" id="KAF4509331.1"/>
    </source>
</evidence>
<keyword evidence="2" id="KW-1185">Reference proteome</keyword>
<comment type="caution">
    <text evidence="1">The sequence shown here is derived from an EMBL/GenBank/DDBJ whole genome shotgun (WGS) entry which is preliminary data.</text>
</comment>
<reference evidence="1 2" key="1">
    <citation type="journal article" date="2020" name="Genome Biol. Evol.">
        <title>A new high-quality draft genome assembly of the Chinese cordyceps Ophiocordyceps sinensis.</title>
        <authorList>
            <person name="Shu R."/>
            <person name="Zhang J."/>
            <person name="Meng Q."/>
            <person name="Zhang H."/>
            <person name="Zhou G."/>
            <person name="Li M."/>
            <person name="Wu P."/>
            <person name="Zhao Y."/>
            <person name="Chen C."/>
            <person name="Qin Q."/>
        </authorList>
    </citation>
    <scope>NUCLEOTIDE SEQUENCE [LARGE SCALE GENOMIC DNA]</scope>
    <source>
        <strain evidence="1 2">IOZ07</strain>
    </source>
</reference>
<gene>
    <name evidence="1" type="ORF">G6O67_005595</name>
</gene>
<protein>
    <recommendedName>
        <fullName evidence="3">HNH nuclease domain-containing protein</fullName>
    </recommendedName>
</protein>
<proteinExistence type="predicted"/>
<sequence length="171" mass="18537">MGAEIHIINVNWYNQSENVLFALPPLDTAADDEKDAIAGGRHGVHTALVAGQIIAGNAFDDAFLSYDRNGEQPVQMAREGVLTRGEYYLQVPPQSSTPYAITPNFEEWRFPHGRLPGSWASLEGTYHGVTRTEMMAKRCVISAAGPSTVDTAHVIPQSDFPGSMDSTEGGM</sequence>
<evidence type="ECO:0000313" key="2">
    <source>
        <dbReference type="Proteomes" id="UP000557566"/>
    </source>
</evidence>
<name>A0A8H4V6C0_9HYPO</name>
<organism evidence="1 2">
    <name type="scientific">Ophiocordyceps sinensis</name>
    <dbReference type="NCBI Taxonomy" id="72228"/>
    <lineage>
        <taxon>Eukaryota</taxon>
        <taxon>Fungi</taxon>
        <taxon>Dikarya</taxon>
        <taxon>Ascomycota</taxon>
        <taxon>Pezizomycotina</taxon>
        <taxon>Sordariomycetes</taxon>
        <taxon>Hypocreomycetidae</taxon>
        <taxon>Hypocreales</taxon>
        <taxon>Ophiocordycipitaceae</taxon>
        <taxon>Ophiocordyceps</taxon>
    </lineage>
</organism>
<dbReference type="EMBL" id="JAAVMX010000005">
    <property type="protein sequence ID" value="KAF4509331.1"/>
    <property type="molecule type" value="Genomic_DNA"/>
</dbReference>
<dbReference type="Proteomes" id="UP000557566">
    <property type="component" value="Unassembled WGS sequence"/>
</dbReference>
<dbReference type="OrthoDB" id="2142759at2759"/>
<evidence type="ECO:0008006" key="3">
    <source>
        <dbReference type="Google" id="ProtNLM"/>
    </source>
</evidence>
<dbReference type="AlphaFoldDB" id="A0A8H4V6C0"/>